<dbReference type="AlphaFoldDB" id="A0A3A8N3D1"/>
<accession>A0A3A8N3D1</accession>
<dbReference type="Proteomes" id="UP000272888">
    <property type="component" value="Unassembled WGS sequence"/>
</dbReference>
<organism evidence="2 3">
    <name type="scientific">Corallococcus llansteffanensis</name>
    <dbReference type="NCBI Taxonomy" id="2316731"/>
    <lineage>
        <taxon>Bacteria</taxon>
        <taxon>Pseudomonadati</taxon>
        <taxon>Myxococcota</taxon>
        <taxon>Myxococcia</taxon>
        <taxon>Myxococcales</taxon>
        <taxon>Cystobacterineae</taxon>
        <taxon>Myxococcaceae</taxon>
        <taxon>Corallococcus</taxon>
    </lineage>
</organism>
<comment type="caution">
    <text evidence="2">The sequence shown here is derived from an EMBL/GenBank/DDBJ whole genome shotgun (WGS) entry which is preliminary data.</text>
</comment>
<reference evidence="3" key="1">
    <citation type="submission" date="2018-09" db="EMBL/GenBank/DDBJ databases">
        <authorList>
            <person name="Livingstone P.G."/>
            <person name="Whitworth D.E."/>
        </authorList>
    </citation>
    <scope>NUCLEOTIDE SEQUENCE [LARGE SCALE GENOMIC DNA]</scope>
    <source>
        <strain evidence="3">CA051B</strain>
    </source>
</reference>
<feature type="region of interest" description="Disordered" evidence="1">
    <location>
        <begin position="1"/>
        <end position="20"/>
    </location>
</feature>
<dbReference type="EMBL" id="RAWB01000818">
    <property type="protein sequence ID" value="RKH38978.1"/>
    <property type="molecule type" value="Genomic_DNA"/>
</dbReference>
<name>A0A3A8N3D1_9BACT</name>
<gene>
    <name evidence="2" type="ORF">D7V93_40670</name>
</gene>
<evidence type="ECO:0000313" key="2">
    <source>
        <dbReference type="EMBL" id="RKH38978.1"/>
    </source>
</evidence>
<sequence>MSNGPAEDGDDFSEPDAETREAALSRVRSYLERFYRDEPDNVVASNNALLALGPDWRERWNTANAFRLVTRAAFPPGTLKELVDQSAHRLIRDDGQAREFLQEMYALSSLDTAVNYDELV</sequence>
<dbReference type="RefSeq" id="WP_120648376.1">
    <property type="nucleotide sequence ID" value="NZ_RAWB01000818.1"/>
</dbReference>
<keyword evidence="3" id="KW-1185">Reference proteome</keyword>
<protein>
    <submittedName>
        <fullName evidence="2">Uncharacterized protein</fullName>
    </submittedName>
</protein>
<evidence type="ECO:0000256" key="1">
    <source>
        <dbReference type="SAM" id="MobiDB-lite"/>
    </source>
</evidence>
<proteinExistence type="predicted"/>
<evidence type="ECO:0000313" key="3">
    <source>
        <dbReference type="Proteomes" id="UP000272888"/>
    </source>
</evidence>
<feature type="compositionally biased region" description="Acidic residues" evidence="1">
    <location>
        <begin position="7"/>
        <end position="16"/>
    </location>
</feature>